<feature type="region of interest" description="Disordered" evidence="5">
    <location>
        <begin position="219"/>
        <end position="248"/>
    </location>
</feature>
<protein>
    <recommendedName>
        <fullName evidence="8">EfeO-type cupredoxin-like domain-containing protein</fullName>
    </recommendedName>
</protein>
<evidence type="ECO:0000259" key="8">
    <source>
        <dbReference type="Pfam" id="PF13473"/>
    </source>
</evidence>
<feature type="transmembrane region" description="Helical" evidence="6">
    <location>
        <begin position="172"/>
        <end position="190"/>
    </location>
</feature>
<dbReference type="Pfam" id="PF13473">
    <property type="entry name" value="Cupredoxin_1"/>
    <property type="match status" value="1"/>
</dbReference>
<dbReference type="PRINTS" id="PR00155">
    <property type="entry name" value="AMICYANIN"/>
</dbReference>
<feature type="compositionally biased region" description="Low complexity" evidence="5">
    <location>
        <begin position="122"/>
        <end position="145"/>
    </location>
</feature>
<accession>A0ABP4V241</accession>
<comment type="subcellular location">
    <subcellularLocation>
        <location evidence="1">Periplasm</location>
    </subcellularLocation>
</comment>
<feature type="compositionally biased region" description="Low complexity" evidence="5">
    <location>
        <begin position="229"/>
        <end position="241"/>
    </location>
</feature>
<dbReference type="Gene3D" id="2.60.40.420">
    <property type="entry name" value="Cupredoxins - blue copper proteins"/>
    <property type="match status" value="1"/>
</dbReference>
<feature type="signal peptide" evidence="7">
    <location>
        <begin position="1"/>
        <end position="25"/>
    </location>
</feature>
<gene>
    <name evidence="9" type="ORF">GCM10009765_76150</name>
</gene>
<reference evidence="10" key="1">
    <citation type="journal article" date="2019" name="Int. J. Syst. Evol. Microbiol.">
        <title>The Global Catalogue of Microorganisms (GCM) 10K type strain sequencing project: providing services to taxonomists for standard genome sequencing and annotation.</title>
        <authorList>
            <consortium name="The Broad Institute Genomics Platform"/>
            <consortium name="The Broad Institute Genome Sequencing Center for Infectious Disease"/>
            <person name="Wu L."/>
            <person name="Ma J."/>
        </authorList>
    </citation>
    <scope>NUCLEOTIDE SEQUENCE [LARGE SCALE GENOMIC DNA]</scope>
    <source>
        <strain evidence="10">JCM 14718</strain>
    </source>
</reference>
<evidence type="ECO:0000256" key="5">
    <source>
        <dbReference type="SAM" id="MobiDB-lite"/>
    </source>
</evidence>
<evidence type="ECO:0000313" key="9">
    <source>
        <dbReference type="EMBL" id="GAA1716183.1"/>
    </source>
</evidence>
<dbReference type="Proteomes" id="UP001500618">
    <property type="component" value="Unassembled WGS sequence"/>
</dbReference>
<dbReference type="InterPro" id="IPR008972">
    <property type="entry name" value="Cupredoxin"/>
</dbReference>
<comment type="caution">
    <text evidence="9">The sequence shown here is derived from an EMBL/GenBank/DDBJ whole genome shotgun (WGS) entry which is preliminary data.</text>
</comment>
<sequence length="248" mass="25034">MRKWPVLAVLAAALWLVLPAAPVAAAGHTVQMKQYAFSPSALTVVAGDSVTWTNDDVAQHDVMITSGPLSFHGPLIGKGQSWTYTFGTPGTYSYVCSVHPDMTAQLVVRPKQTPSSGRVSPAATAHSSANTAARPSASASPPAAVVPAATATPQMSMPAATADTSSAGLNPLLVVAGISVAVVVFCLLLMSSRPVPVPVSAPAPLTDSLSPAHSDLADTAVLPEAGGDASAPAPVARNAASRTRKRGG</sequence>
<keyword evidence="3" id="KW-0574">Periplasm</keyword>
<dbReference type="InterPro" id="IPR052721">
    <property type="entry name" value="ET_Amicyanin"/>
</dbReference>
<keyword evidence="6" id="KW-0472">Membrane</keyword>
<keyword evidence="2" id="KW-0813">Transport</keyword>
<evidence type="ECO:0000256" key="6">
    <source>
        <dbReference type="SAM" id="Phobius"/>
    </source>
</evidence>
<dbReference type="RefSeq" id="WP_344314910.1">
    <property type="nucleotide sequence ID" value="NZ_BAAANY010000040.1"/>
</dbReference>
<organism evidence="9 10">
    <name type="scientific">Fodinicola feengrottensis</name>
    <dbReference type="NCBI Taxonomy" id="435914"/>
    <lineage>
        <taxon>Bacteria</taxon>
        <taxon>Bacillati</taxon>
        <taxon>Actinomycetota</taxon>
        <taxon>Actinomycetes</taxon>
        <taxon>Mycobacteriales</taxon>
        <taxon>Fodinicola</taxon>
    </lineage>
</organism>
<keyword evidence="10" id="KW-1185">Reference proteome</keyword>
<proteinExistence type="predicted"/>
<dbReference type="EMBL" id="BAAANY010000040">
    <property type="protein sequence ID" value="GAA1716183.1"/>
    <property type="molecule type" value="Genomic_DNA"/>
</dbReference>
<keyword evidence="6" id="KW-1133">Transmembrane helix</keyword>
<evidence type="ECO:0000256" key="4">
    <source>
        <dbReference type="ARBA" id="ARBA00022982"/>
    </source>
</evidence>
<evidence type="ECO:0000256" key="1">
    <source>
        <dbReference type="ARBA" id="ARBA00004418"/>
    </source>
</evidence>
<dbReference type="InterPro" id="IPR002386">
    <property type="entry name" value="Amicyanin/Pseudoazurin"/>
</dbReference>
<keyword evidence="4" id="KW-0249">Electron transport</keyword>
<evidence type="ECO:0000256" key="7">
    <source>
        <dbReference type="SAM" id="SignalP"/>
    </source>
</evidence>
<dbReference type="PANTHER" id="PTHR36507:SF1">
    <property type="entry name" value="BLL1555 PROTEIN"/>
    <property type="match status" value="1"/>
</dbReference>
<keyword evidence="7" id="KW-0732">Signal</keyword>
<dbReference type="PANTHER" id="PTHR36507">
    <property type="entry name" value="BLL1555 PROTEIN"/>
    <property type="match status" value="1"/>
</dbReference>
<feature type="region of interest" description="Disordered" evidence="5">
    <location>
        <begin position="111"/>
        <end position="145"/>
    </location>
</feature>
<dbReference type="SUPFAM" id="SSF49503">
    <property type="entry name" value="Cupredoxins"/>
    <property type="match status" value="1"/>
</dbReference>
<evidence type="ECO:0000256" key="2">
    <source>
        <dbReference type="ARBA" id="ARBA00022448"/>
    </source>
</evidence>
<dbReference type="InterPro" id="IPR028096">
    <property type="entry name" value="EfeO_Cupredoxin"/>
</dbReference>
<evidence type="ECO:0000313" key="10">
    <source>
        <dbReference type="Proteomes" id="UP001500618"/>
    </source>
</evidence>
<name>A0ABP4V241_9ACTN</name>
<feature type="chain" id="PRO_5046260782" description="EfeO-type cupredoxin-like domain-containing protein" evidence="7">
    <location>
        <begin position="26"/>
        <end position="248"/>
    </location>
</feature>
<evidence type="ECO:0000256" key="3">
    <source>
        <dbReference type="ARBA" id="ARBA00022764"/>
    </source>
</evidence>
<keyword evidence="6" id="KW-0812">Transmembrane</keyword>
<feature type="domain" description="EfeO-type cupredoxin-like" evidence="8">
    <location>
        <begin position="7"/>
        <end position="108"/>
    </location>
</feature>